<feature type="signal peptide" evidence="2">
    <location>
        <begin position="1"/>
        <end position="20"/>
    </location>
</feature>
<evidence type="ECO:0008006" key="5">
    <source>
        <dbReference type="Google" id="ProtNLM"/>
    </source>
</evidence>
<dbReference type="Proteomes" id="UP000283895">
    <property type="component" value="Unassembled WGS sequence"/>
</dbReference>
<proteinExistence type="predicted"/>
<evidence type="ECO:0000256" key="2">
    <source>
        <dbReference type="SAM" id="SignalP"/>
    </source>
</evidence>
<dbReference type="OrthoDB" id="5215637at2759"/>
<gene>
    <name evidence="3" type="ORF">VMCG_00877</name>
</gene>
<keyword evidence="2" id="KW-0732">Signal</keyword>
<sequence length="275" mass="28669">MLFTTFVILSANLLFLPAQASKQCYFVDGSTPGDNSYAPCDPDADFSPCCANNKGNRSDICMSSGLCYGQDNSFSGFIYMNGCTDPTGMASECPHICPDETTQWGGGSKTWAWNVLQCQPGVYCCRPAPEHDTNCCSNTTALITTNIGMLLVSATATEMSTTGAATVTVTSSISAGTTQDANDTAAAAESDCPKDNSVVIGGAVGGSLGLALLASLGALGFMIKRRKDGVPSSAAPPYTYADGQYAKGLQSAQMPNLPAQELPSTSPRTFYEMHS</sequence>
<feature type="chain" id="PRO_5019495324" description="Mid2 domain-containing protein" evidence="2">
    <location>
        <begin position="21"/>
        <end position="275"/>
    </location>
</feature>
<comment type="caution">
    <text evidence="3">The sequence shown here is derived from an EMBL/GenBank/DDBJ whole genome shotgun (WGS) entry which is preliminary data.</text>
</comment>
<evidence type="ECO:0000313" key="4">
    <source>
        <dbReference type="Proteomes" id="UP000283895"/>
    </source>
</evidence>
<keyword evidence="4" id="KW-1185">Reference proteome</keyword>
<evidence type="ECO:0000256" key="1">
    <source>
        <dbReference type="SAM" id="Phobius"/>
    </source>
</evidence>
<dbReference type="EMBL" id="LKEA01000002">
    <property type="protein sequence ID" value="ROW10975.1"/>
    <property type="molecule type" value="Genomic_DNA"/>
</dbReference>
<name>A0A423X4W8_9PEZI</name>
<dbReference type="AlphaFoldDB" id="A0A423X4W8"/>
<keyword evidence="1" id="KW-0472">Membrane</keyword>
<accession>A0A423X4W8</accession>
<keyword evidence="1" id="KW-1133">Transmembrane helix</keyword>
<feature type="transmembrane region" description="Helical" evidence="1">
    <location>
        <begin position="198"/>
        <end position="223"/>
    </location>
</feature>
<dbReference type="STRING" id="356882.A0A423X4W8"/>
<reference evidence="3 4" key="1">
    <citation type="submission" date="2015-09" db="EMBL/GenBank/DDBJ databases">
        <title>Host preference determinants of Valsa canker pathogens revealed by comparative genomics.</title>
        <authorList>
            <person name="Yin Z."/>
            <person name="Huang L."/>
        </authorList>
    </citation>
    <scope>NUCLEOTIDE SEQUENCE [LARGE SCALE GENOMIC DNA]</scope>
    <source>
        <strain evidence="3 4">03-1</strain>
    </source>
</reference>
<protein>
    <recommendedName>
        <fullName evidence="5">Mid2 domain-containing protein</fullName>
    </recommendedName>
</protein>
<keyword evidence="1" id="KW-0812">Transmembrane</keyword>
<evidence type="ECO:0000313" key="3">
    <source>
        <dbReference type="EMBL" id="ROW10975.1"/>
    </source>
</evidence>
<organism evidence="3 4">
    <name type="scientific">Cytospora schulzeri</name>
    <dbReference type="NCBI Taxonomy" id="448051"/>
    <lineage>
        <taxon>Eukaryota</taxon>
        <taxon>Fungi</taxon>
        <taxon>Dikarya</taxon>
        <taxon>Ascomycota</taxon>
        <taxon>Pezizomycotina</taxon>
        <taxon>Sordariomycetes</taxon>
        <taxon>Sordariomycetidae</taxon>
        <taxon>Diaporthales</taxon>
        <taxon>Cytosporaceae</taxon>
        <taxon>Cytospora</taxon>
    </lineage>
</organism>